<feature type="compositionally biased region" description="Basic and acidic residues" evidence="1">
    <location>
        <begin position="30"/>
        <end position="41"/>
    </location>
</feature>
<dbReference type="EMBL" id="VSSB01000002">
    <property type="protein sequence ID" value="TYL50503.1"/>
    <property type="molecule type" value="Genomic_DNA"/>
</dbReference>
<comment type="caution">
    <text evidence="2">The sequence shown here is derived from an EMBL/GenBank/DDBJ whole genome shotgun (WGS) entry which is preliminary data.</text>
</comment>
<name>A0A5S4UY12_9MICO</name>
<evidence type="ECO:0000313" key="3">
    <source>
        <dbReference type="Proteomes" id="UP000325243"/>
    </source>
</evidence>
<dbReference type="Proteomes" id="UP000325243">
    <property type="component" value="Unassembled WGS sequence"/>
</dbReference>
<dbReference type="RefSeq" id="WP_148734604.1">
    <property type="nucleotide sequence ID" value="NZ_VSSB01000002.1"/>
</dbReference>
<accession>A0A5S4UY12</accession>
<keyword evidence="3" id="KW-1185">Reference proteome</keyword>
<reference evidence="2 3" key="1">
    <citation type="submission" date="2019-08" db="EMBL/GenBank/DDBJ databases">
        <authorList>
            <person name="Hu J."/>
        </authorList>
    </citation>
    <scope>NUCLEOTIDE SEQUENCE [LARGE SCALE GENOMIC DNA]</scope>
    <source>
        <strain evidence="2 3">NEAU-184</strain>
    </source>
</reference>
<proteinExistence type="predicted"/>
<evidence type="ECO:0000313" key="2">
    <source>
        <dbReference type="EMBL" id="TYL50503.1"/>
    </source>
</evidence>
<gene>
    <name evidence="2" type="ORF">FYC51_14995</name>
</gene>
<sequence>MSVTFTYFAAPDDEAAAATIDWPGGPARAPTEERSPRHVSAETDSAVASNGFPSVEGGFDPVMQAGTLTAILAERDYDEISGEPGWGRLIAARDGGEGLVLALPPAVGDLLADRSAARLEQAAVAWAETEEFWGQADPGSLGGMLGELRELARTARSTGSQLYCWICV</sequence>
<evidence type="ECO:0008006" key="4">
    <source>
        <dbReference type="Google" id="ProtNLM"/>
    </source>
</evidence>
<feature type="region of interest" description="Disordered" evidence="1">
    <location>
        <begin position="21"/>
        <end position="52"/>
    </location>
</feature>
<feature type="compositionally biased region" description="Polar residues" evidence="1">
    <location>
        <begin position="42"/>
        <end position="52"/>
    </location>
</feature>
<organism evidence="2 3">
    <name type="scientific">Agromyces mariniharenae</name>
    <dbReference type="NCBI Taxonomy" id="2604423"/>
    <lineage>
        <taxon>Bacteria</taxon>
        <taxon>Bacillati</taxon>
        <taxon>Actinomycetota</taxon>
        <taxon>Actinomycetes</taxon>
        <taxon>Micrococcales</taxon>
        <taxon>Microbacteriaceae</taxon>
        <taxon>Agromyces</taxon>
    </lineage>
</organism>
<evidence type="ECO:0000256" key="1">
    <source>
        <dbReference type="SAM" id="MobiDB-lite"/>
    </source>
</evidence>
<dbReference type="AlphaFoldDB" id="A0A5S4UY12"/>
<protein>
    <recommendedName>
        <fullName evidence="4">DUF1877 domain-containing protein</fullName>
    </recommendedName>
</protein>